<reference evidence="4 5" key="1">
    <citation type="journal article" date="2013" name="PLoS ONE">
        <title>Predicting the Proteins of Angomonas deanei, Strigomonas culicis and Their Respective Endosymbionts Reveals New Aspects of the Trypanosomatidae Family.</title>
        <authorList>
            <person name="Motta M.C."/>
            <person name="Martins A.C."/>
            <person name="de Souza S.S."/>
            <person name="Catta-Preta C.M."/>
            <person name="Silva R."/>
            <person name="Klein C.C."/>
            <person name="de Almeida L.G."/>
            <person name="de Lima Cunha O."/>
            <person name="Ciapina L.P."/>
            <person name="Brocchi M."/>
            <person name="Colabardini A.C."/>
            <person name="de Araujo Lima B."/>
            <person name="Machado C.R."/>
            <person name="de Almeida Soares C.M."/>
            <person name="Probst C.M."/>
            <person name="de Menezes C.B."/>
            <person name="Thompson C.E."/>
            <person name="Bartholomeu D.C."/>
            <person name="Gradia D.F."/>
            <person name="Pavoni D.P."/>
            <person name="Grisard E.C."/>
            <person name="Fantinatti-Garboggini F."/>
            <person name="Marchini F.K."/>
            <person name="Rodrigues-Luiz G.F."/>
            <person name="Wagner G."/>
            <person name="Goldman G.H."/>
            <person name="Fietto J.L."/>
            <person name="Elias M.C."/>
            <person name="Goldman M.H."/>
            <person name="Sagot M.F."/>
            <person name="Pereira M."/>
            <person name="Stoco P.H."/>
            <person name="de Mendonca-Neto R.P."/>
            <person name="Teixeira S.M."/>
            <person name="Maciel T.E."/>
            <person name="de Oliveira Mendes T.A."/>
            <person name="Urmenyi T.P."/>
            <person name="de Souza W."/>
            <person name="Schenkman S."/>
            <person name="de Vasconcelos A.T."/>
        </authorList>
    </citation>
    <scope>NUCLEOTIDE SEQUENCE [LARGE SCALE GENOMIC DNA]</scope>
</reference>
<gene>
    <name evidence="4" type="ORF">STCU_11397</name>
</gene>
<dbReference type="GO" id="GO:0007031">
    <property type="term" value="P:peroxisome organization"/>
    <property type="evidence" value="ECO:0007669"/>
    <property type="project" value="UniProtKB-KW"/>
</dbReference>
<dbReference type="OrthoDB" id="264787at2759"/>
<feature type="region of interest" description="Disordered" evidence="3">
    <location>
        <begin position="378"/>
        <end position="399"/>
    </location>
</feature>
<comment type="caution">
    <text evidence="2">Lacks conserved residue(s) required for the propagation of feature annotation.</text>
</comment>
<organism evidence="4 5">
    <name type="scientific">Strigomonas culicis</name>
    <dbReference type="NCBI Taxonomy" id="28005"/>
    <lineage>
        <taxon>Eukaryota</taxon>
        <taxon>Discoba</taxon>
        <taxon>Euglenozoa</taxon>
        <taxon>Kinetoplastea</taxon>
        <taxon>Metakinetoplastina</taxon>
        <taxon>Trypanosomatida</taxon>
        <taxon>Trypanosomatidae</taxon>
        <taxon>Strigomonadinae</taxon>
        <taxon>Strigomonas</taxon>
    </lineage>
</organism>
<keyword evidence="2" id="KW-0962">Peroxisome biogenesis</keyword>
<keyword evidence="2" id="KW-0812">Transmembrane</keyword>
<dbReference type="EMBL" id="ATMH01011356">
    <property type="protein sequence ID" value="EPY16324.1"/>
    <property type="molecule type" value="Genomic_DNA"/>
</dbReference>
<keyword evidence="5" id="KW-1185">Reference proteome</keyword>
<evidence type="ECO:0000313" key="4">
    <source>
        <dbReference type="EMBL" id="EPY16324.1"/>
    </source>
</evidence>
<comment type="caution">
    <text evidence="4">The sequence shown here is derived from an EMBL/GenBank/DDBJ whole genome shotgun (WGS) entry which is preliminary data.</text>
</comment>
<evidence type="ECO:0000313" key="5">
    <source>
        <dbReference type="Proteomes" id="UP000015354"/>
    </source>
</evidence>
<comment type="subcellular location">
    <subcellularLocation>
        <location evidence="2">Peroxisome membrane</location>
    </subcellularLocation>
</comment>
<protein>
    <recommendedName>
        <fullName evidence="2">Peroxisomal membrane protein PEX16</fullName>
    </recommendedName>
</protein>
<sequence length="499" mass="54539">MASALVHYITLPFHHYAQWVRENPENAQSLERMTRTMSIFLTDPSHLLKMEGCYAICKLHSFINQSIMSSSGNAAYQQLLLEQQAAEEGEEEGGEVANEDALERKKAALSRRLGLMPVAEAAALLSGMLTELECLLELLVRDYTKCQVRTWRAMLLLEGVKVACNSLSSYAQYLFVPFLWRSVWMQLTTSVRRCLSHPSRLFLGSRAAAPHDAVAAVAASTGNSLTGAAVGPHRTRLLIPRVVDSTMDGGDPHARWVPVTGTDLLGIVSDLALLLRPLLLVSAAYAAFPAGDAGRTIALLPAPVAAGGGGAEQAEAERENRLLKDALTSDKSRLLLSSWRVWLLFAAFDFILLIVARFIRRRRAPVVHITDRTSVAEAAAAPKAEEREEEAEGSAAESDPAALLRSAMASPATGALQEAGAVPPLVARDALRIQQAVRNLSFSFMLRDPFFTAVIKPFFNRHLLNGFLSRIPLLGGLVHHQASYVLYMQHFSFLYSVGQ</sequence>
<dbReference type="PANTHER" id="PTHR13299">
    <property type="entry name" value="PEROXISOMAL MEMBRANE PROTEIN PEX16"/>
    <property type="match status" value="1"/>
</dbReference>
<evidence type="ECO:0000256" key="1">
    <source>
        <dbReference type="ARBA" id="ARBA00009505"/>
    </source>
</evidence>
<name>S9THC4_9TRYP</name>
<proteinExistence type="inferred from homology"/>
<dbReference type="PANTHER" id="PTHR13299:SF0">
    <property type="entry name" value="PEROXISOMAL MEMBRANE PROTEIN PEX16"/>
    <property type="match status" value="1"/>
</dbReference>
<accession>S9THC4</accession>
<dbReference type="InterPro" id="IPR013919">
    <property type="entry name" value="Pex16"/>
</dbReference>
<keyword evidence="2" id="KW-1133">Transmembrane helix</keyword>
<dbReference type="Pfam" id="PF08610">
    <property type="entry name" value="Pex16"/>
    <property type="match status" value="1"/>
</dbReference>
<dbReference type="Proteomes" id="UP000015354">
    <property type="component" value="Unassembled WGS sequence"/>
</dbReference>
<keyword evidence="2" id="KW-0576">Peroxisome</keyword>
<feature type="transmembrane region" description="Helical" evidence="2">
    <location>
        <begin position="339"/>
        <end position="359"/>
    </location>
</feature>
<comment type="similarity">
    <text evidence="1 2">Belongs to the peroxin-16 family.</text>
</comment>
<evidence type="ECO:0000256" key="2">
    <source>
        <dbReference type="RuleBase" id="RU365003"/>
    </source>
</evidence>
<evidence type="ECO:0000256" key="3">
    <source>
        <dbReference type="SAM" id="MobiDB-lite"/>
    </source>
</evidence>
<keyword evidence="2" id="KW-0472">Membrane</keyword>
<dbReference type="AlphaFoldDB" id="S9THC4"/>
<dbReference type="GO" id="GO:0005778">
    <property type="term" value="C:peroxisomal membrane"/>
    <property type="evidence" value="ECO:0007669"/>
    <property type="project" value="UniProtKB-SubCell"/>
</dbReference>